<evidence type="ECO:0000259" key="8">
    <source>
        <dbReference type="PROSITE" id="PS50110"/>
    </source>
</evidence>
<keyword evidence="4 7" id="KW-0238">DNA-binding</keyword>
<evidence type="ECO:0000259" key="9">
    <source>
        <dbReference type="PROSITE" id="PS51755"/>
    </source>
</evidence>
<dbReference type="SUPFAM" id="SSF52172">
    <property type="entry name" value="CheY-like"/>
    <property type="match status" value="1"/>
</dbReference>
<evidence type="ECO:0000256" key="7">
    <source>
        <dbReference type="PROSITE-ProRule" id="PRU01091"/>
    </source>
</evidence>
<name>A0ABQ6QN06_9BACT</name>
<proteinExistence type="predicted"/>
<dbReference type="InterPro" id="IPR001867">
    <property type="entry name" value="OmpR/PhoB-type_DNA-bd"/>
</dbReference>
<keyword evidence="5" id="KW-0804">Transcription</keyword>
<dbReference type="SMART" id="SM00862">
    <property type="entry name" value="Trans_reg_C"/>
    <property type="match status" value="1"/>
</dbReference>
<reference evidence="10 11" key="1">
    <citation type="journal article" date="2024" name="Arch. Microbiol.">
        <title>Corallococcus caeni sp. nov., a novel myxobacterium isolated from activated sludge.</title>
        <authorList>
            <person name="Tomita S."/>
            <person name="Nakai R."/>
            <person name="Kuroda K."/>
            <person name="Kurashita H."/>
            <person name="Hatamoto M."/>
            <person name="Yamaguchi T."/>
            <person name="Narihiro T."/>
        </authorList>
    </citation>
    <scope>NUCLEOTIDE SEQUENCE [LARGE SCALE GENOMIC DNA]</scope>
    <source>
        <strain evidence="10 11">NO1</strain>
    </source>
</reference>
<evidence type="ECO:0000256" key="1">
    <source>
        <dbReference type="ARBA" id="ARBA00022553"/>
    </source>
</evidence>
<evidence type="ECO:0000313" key="11">
    <source>
        <dbReference type="Proteomes" id="UP001342631"/>
    </source>
</evidence>
<evidence type="ECO:0000256" key="3">
    <source>
        <dbReference type="ARBA" id="ARBA00023015"/>
    </source>
</evidence>
<dbReference type="Proteomes" id="UP001342631">
    <property type="component" value="Unassembled WGS sequence"/>
</dbReference>
<dbReference type="CDD" id="cd19935">
    <property type="entry name" value="REC_OmpR_CusR-like"/>
    <property type="match status" value="1"/>
</dbReference>
<evidence type="ECO:0000256" key="6">
    <source>
        <dbReference type="PROSITE-ProRule" id="PRU00169"/>
    </source>
</evidence>
<dbReference type="EMBL" id="BTTX01000002">
    <property type="protein sequence ID" value="GMU05387.1"/>
    <property type="molecule type" value="Genomic_DNA"/>
</dbReference>
<dbReference type="PROSITE" id="PS51755">
    <property type="entry name" value="OMPR_PHOB"/>
    <property type="match status" value="1"/>
</dbReference>
<dbReference type="InterPro" id="IPR039420">
    <property type="entry name" value="WalR-like"/>
</dbReference>
<dbReference type="Gene3D" id="3.40.50.2300">
    <property type="match status" value="1"/>
</dbReference>
<dbReference type="SMART" id="SM00448">
    <property type="entry name" value="REC"/>
    <property type="match status" value="1"/>
</dbReference>
<dbReference type="Gene3D" id="6.10.250.690">
    <property type="match status" value="1"/>
</dbReference>
<protein>
    <submittedName>
        <fullName evidence="10">Response regulator transcription factor</fullName>
    </submittedName>
</protein>
<dbReference type="Pfam" id="PF00486">
    <property type="entry name" value="Trans_reg_C"/>
    <property type="match status" value="1"/>
</dbReference>
<feature type="DNA-binding region" description="OmpR/PhoB-type" evidence="7">
    <location>
        <begin position="124"/>
        <end position="222"/>
    </location>
</feature>
<evidence type="ECO:0000256" key="4">
    <source>
        <dbReference type="ARBA" id="ARBA00023125"/>
    </source>
</evidence>
<sequence>MRVLVIEDFAPLSRAVVQGLKEAGYAVDSAQDGEEGLACAQSCDYDVIVLDIMLPKMDGLTLLRRLRQQKHPAAVLLLTARDTVGDRVKGLDHGADDYLVKPFAFEELLARVRAMVRRRYGQKEELIHVGDLEVDPVARTVKRAGRPIALSAREYAVLEYLCARRGHVVTRTEIWDHVYDFATEPSSNVVDVYIGYLRRKVDADHQTKLIQTRRGQGYVLGEPE</sequence>
<dbReference type="Gene3D" id="1.10.10.10">
    <property type="entry name" value="Winged helix-like DNA-binding domain superfamily/Winged helix DNA-binding domain"/>
    <property type="match status" value="1"/>
</dbReference>
<gene>
    <name evidence="10" type="ORF">ASNO1_16400</name>
</gene>
<feature type="domain" description="Response regulatory" evidence="8">
    <location>
        <begin position="2"/>
        <end position="116"/>
    </location>
</feature>
<dbReference type="CDD" id="cd00383">
    <property type="entry name" value="trans_reg_C"/>
    <property type="match status" value="1"/>
</dbReference>
<accession>A0ABQ6QN06</accession>
<dbReference type="PANTHER" id="PTHR48111:SF22">
    <property type="entry name" value="REGULATOR OF RPOS"/>
    <property type="match status" value="1"/>
</dbReference>
<dbReference type="PROSITE" id="PS50110">
    <property type="entry name" value="RESPONSE_REGULATORY"/>
    <property type="match status" value="1"/>
</dbReference>
<keyword evidence="2" id="KW-0902">Two-component regulatory system</keyword>
<dbReference type="InterPro" id="IPR036388">
    <property type="entry name" value="WH-like_DNA-bd_sf"/>
</dbReference>
<feature type="modified residue" description="4-aspartylphosphate" evidence="6">
    <location>
        <position position="51"/>
    </location>
</feature>
<dbReference type="Pfam" id="PF00072">
    <property type="entry name" value="Response_reg"/>
    <property type="match status" value="1"/>
</dbReference>
<dbReference type="InterPro" id="IPR001789">
    <property type="entry name" value="Sig_transdc_resp-reg_receiver"/>
</dbReference>
<organism evidence="10 11">
    <name type="scientific">Corallococcus caeni</name>
    <dbReference type="NCBI Taxonomy" id="3082388"/>
    <lineage>
        <taxon>Bacteria</taxon>
        <taxon>Pseudomonadati</taxon>
        <taxon>Myxococcota</taxon>
        <taxon>Myxococcia</taxon>
        <taxon>Myxococcales</taxon>
        <taxon>Cystobacterineae</taxon>
        <taxon>Myxococcaceae</taxon>
        <taxon>Corallococcus</taxon>
    </lineage>
</organism>
<evidence type="ECO:0000313" key="10">
    <source>
        <dbReference type="EMBL" id="GMU05387.1"/>
    </source>
</evidence>
<dbReference type="InterPro" id="IPR011006">
    <property type="entry name" value="CheY-like_superfamily"/>
</dbReference>
<feature type="domain" description="OmpR/PhoB-type" evidence="9">
    <location>
        <begin position="124"/>
        <end position="222"/>
    </location>
</feature>
<keyword evidence="11" id="KW-1185">Reference proteome</keyword>
<keyword evidence="3" id="KW-0805">Transcription regulation</keyword>
<evidence type="ECO:0000256" key="2">
    <source>
        <dbReference type="ARBA" id="ARBA00023012"/>
    </source>
</evidence>
<keyword evidence="1 6" id="KW-0597">Phosphoprotein</keyword>
<comment type="caution">
    <text evidence="10">The sequence shown here is derived from an EMBL/GenBank/DDBJ whole genome shotgun (WGS) entry which is preliminary data.</text>
</comment>
<evidence type="ECO:0000256" key="5">
    <source>
        <dbReference type="ARBA" id="ARBA00023163"/>
    </source>
</evidence>
<dbReference type="PANTHER" id="PTHR48111">
    <property type="entry name" value="REGULATOR OF RPOS"/>
    <property type="match status" value="1"/>
</dbReference>